<evidence type="ECO:0000256" key="10">
    <source>
        <dbReference type="ARBA" id="ARBA00023052"/>
    </source>
</evidence>
<dbReference type="CDD" id="cd02012">
    <property type="entry name" value="TPP_TK"/>
    <property type="match status" value="1"/>
</dbReference>
<dbReference type="Gene3D" id="3.40.50.920">
    <property type="match status" value="1"/>
</dbReference>
<accession>A0ABN8EPL8</accession>
<dbReference type="PANTHER" id="PTHR43522:SF2">
    <property type="entry name" value="TRANSKETOLASE 1-RELATED"/>
    <property type="match status" value="1"/>
</dbReference>
<gene>
    <name evidence="16" type="primary">tktA</name>
    <name evidence="16" type="ORF">SIN8267_03057</name>
</gene>
<protein>
    <recommendedName>
        <fullName evidence="5 12">Transketolase</fullName>
        <ecNumber evidence="5 12">2.2.1.1</ecNumber>
    </recommendedName>
</protein>
<comment type="subunit">
    <text evidence="4 13">Homodimer.</text>
</comment>
<comment type="cofactor">
    <cofactor evidence="1">
        <name>Ca(2+)</name>
        <dbReference type="ChEBI" id="CHEBI:29108"/>
    </cofactor>
</comment>
<comment type="cofactor">
    <cofactor evidence="13">
        <name>thiamine diphosphate</name>
        <dbReference type="ChEBI" id="CHEBI:58937"/>
    </cofactor>
    <text evidence="13">Binds 1 thiamine pyrophosphate per subunit.</text>
</comment>
<keyword evidence="14" id="KW-0472">Membrane</keyword>
<evidence type="ECO:0000256" key="14">
    <source>
        <dbReference type="SAM" id="Phobius"/>
    </source>
</evidence>
<comment type="similarity">
    <text evidence="3 13">Belongs to the transketolase family.</text>
</comment>
<evidence type="ECO:0000259" key="15">
    <source>
        <dbReference type="SMART" id="SM00861"/>
    </source>
</evidence>
<evidence type="ECO:0000256" key="5">
    <source>
        <dbReference type="ARBA" id="ARBA00013152"/>
    </source>
</evidence>
<dbReference type="Proteomes" id="UP000838100">
    <property type="component" value="Unassembled WGS sequence"/>
</dbReference>
<evidence type="ECO:0000313" key="16">
    <source>
        <dbReference type="EMBL" id="CAH0992918.1"/>
    </source>
</evidence>
<evidence type="ECO:0000256" key="8">
    <source>
        <dbReference type="ARBA" id="ARBA00022837"/>
    </source>
</evidence>
<keyword evidence="10 13" id="KW-0786">Thiamine pyrophosphate</keyword>
<dbReference type="Pfam" id="PF02779">
    <property type="entry name" value="Transket_pyr"/>
    <property type="match status" value="1"/>
</dbReference>
<evidence type="ECO:0000256" key="13">
    <source>
        <dbReference type="RuleBase" id="RU004996"/>
    </source>
</evidence>
<comment type="function">
    <text evidence="13">Catalyzes the transfer of a two-carbon ketol group from a ketose donor to an aldose acceptor, via a covalent intermediate with the cofactor thiamine pyrophosphate.</text>
</comment>
<evidence type="ECO:0000313" key="17">
    <source>
        <dbReference type="Proteomes" id="UP000838100"/>
    </source>
</evidence>
<reference evidence="16" key="1">
    <citation type="submission" date="2021-12" db="EMBL/GenBank/DDBJ databases">
        <authorList>
            <person name="Rodrigo-Torres L."/>
            <person name="Arahal R. D."/>
            <person name="Lucena T."/>
        </authorList>
    </citation>
    <scope>NUCLEOTIDE SEQUENCE</scope>
    <source>
        <strain evidence="16">CECT 8267</strain>
    </source>
</reference>
<evidence type="ECO:0000256" key="4">
    <source>
        <dbReference type="ARBA" id="ARBA00011738"/>
    </source>
</evidence>
<dbReference type="InterPro" id="IPR005475">
    <property type="entry name" value="Transketolase-like_Pyr-bd"/>
</dbReference>
<evidence type="ECO:0000256" key="12">
    <source>
        <dbReference type="NCBIfam" id="TIGR00232"/>
    </source>
</evidence>
<dbReference type="InterPro" id="IPR055152">
    <property type="entry name" value="Transketolase-like_C_2"/>
</dbReference>
<dbReference type="InterPro" id="IPR005474">
    <property type="entry name" value="Transketolase_N"/>
</dbReference>
<sequence length="665" mass="71183">MSSRTELANAIRVLSMDAVQKAKSGHPGAPMGMADIAEVLWNDFMKHNPSNPEWADRDRFILSNGHGSMLIYSLLHLTGYDLSIDDLKNFRQLHSKTPGHPEYGYAPGVETTTGPLGQGITNAVGMALAEKVLAAQFNREGHDIVDHHTYSFLGDGCMMEGISHEACSLAGTLGLGKLVAFYDDNGISIDGEVEGWFTDDTPKRFESYGWHVIPAVDGHDSDAIKAAIEAARAETSKPTLICCKTIIGKGSPNKQGKEDCHGAPLGDDEITLVREQLGWSAPAFEIPADVYSGWDAKQKGEAAEAAWNDKLAAYSAAFPAEAAELKRRLAGDLPADFADTAAAYIADCNEKGAAVASRKASQNALQAFGPALPEILGGSADLAGSNLTLWDGCKGVEANDASGNYMYYGVREFGMSAIMNGVALHGGFVTYGATFLMFMEYARNALRMAALMKQQTIHVYTHDSIGLGEDGPTHQPVEQFTSLRTTPNLDAWRPCDTVETAVAWQFAIERKNGPTALIFSRQGLPHQARNDEQIAAVAQGGYVLIDCAGTPDAIIIATGSEVSLAVEAHATLTAAGKNVRVVSMPSTTVFDRQSDAYRESVLPAAVRSRVAVEAAHKDFWYKYVGFDGAIVGMETFGESAPAGELYKLFGITTEAVVEAVNGLLK</sequence>
<feature type="domain" description="Transketolase-like pyrimidine-binding" evidence="15">
    <location>
        <begin position="355"/>
        <end position="526"/>
    </location>
</feature>
<dbReference type="Gene3D" id="3.40.50.970">
    <property type="match status" value="2"/>
</dbReference>
<dbReference type="InterPro" id="IPR049557">
    <property type="entry name" value="Transketolase_CS"/>
</dbReference>
<dbReference type="EMBL" id="CAKLPX010000004">
    <property type="protein sequence ID" value="CAH0992918.1"/>
    <property type="molecule type" value="Genomic_DNA"/>
</dbReference>
<evidence type="ECO:0000256" key="11">
    <source>
        <dbReference type="ARBA" id="ARBA00049473"/>
    </source>
</evidence>
<comment type="caution">
    <text evidence="16">The sequence shown here is derived from an EMBL/GenBank/DDBJ whole genome shotgun (WGS) entry which is preliminary data.</text>
</comment>
<dbReference type="PANTHER" id="PTHR43522">
    <property type="entry name" value="TRANSKETOLASE"/>
    <property type="match status" value="1"/>
</dbReference>
<dbReference type="PROSITE" id="PS00801">
    <property type="entry name" value="TRANSKETOLASE_1"/>
    <property type="match status" value="1"/>
</dbReference>
<evidence type="ECO:0000256" key="3">
    <source>
        <dbReference type="ARBA" id="ARBA00007131"/>
    </source>
</evidence>
<keyword evidence="8 13" id="KW-0106">Calcium</keyword>
<dbReference type="InterPro" id="IPR009014">
    <property type="entry name" value="Transketo_C/PFOR_II"/>
</dbReference>
<dbReference type="SUPFAM" id="SSF52518">
    <property type="entry name" value="Thiamin diphosphate-binding fold (THDP-binding)"/>
    <property type="match status" value="2"/>
</dbReference>
<proteinExistence type="inferred from homology"/>
<organism evidence="16 17">
    <name type="scientific">Sinobacterium norvegicum</name>
    <dbReference type="NCBI Taxonomy" id="1641715"/>
    <lineage>
        <taxon>Bacteria</taxon>
        <taxon>Pseudomonadati</taxon>
        <taxon>Pseudomonadota</taxon>
        <taxon>Gammaproteobacteria</taxon>
        <taxon>Cellvibrionales</taxon>
        <taxon>Spongiibacteraceae</taxon>
        <taxon>Sinobacterium</taxon>
    </lineage>
</organism>
<dbReference type="NCBIfam" id="TIGR00232">
    <property type="entry name" value="tktlase_bact"/>
    <property type="match status" value="1"/>
</dbReference>
<dbReference type="InterPro" id="IPR020826">
    <property type="entry name" value="Transketolase_BS"/>
</dbReference>
<dbReference type="InterPro" id="IPR033247">
    <property type="entry name" value="Transketolase_fam"/>
</dbReference>
<feature type="transmembrane region" description="Helical" evidence="14">
    <location>
        <begin position="417"/>
        <end position="438"/>
    </location>
</feature>
<evidence type="ECO:0000256" key="1">
    <source>
        <dbReference type="ARBA" id="ARBA00001913"/>
    </source>
</evidence>
<keyword evidence="9 13" id="KW-0460">Magnesium</keyword>
<comment type="cofactor">
    <cofactor evidence="2">
        <name>Co(2+)</name>
        <dbReference type="ChEBI" id="CHEBI:48828"/>
    </cofactor>
</comment>
<dbReference type="GO" id="GO:0004802">
    <property type="term" value="F:transketolase activity"/>
    <property type="evidence" value="ECO:0007669"/>
    <property type="project" value="UniProtKB-EC"/>
</dbReference>
<comment type="cofactor">
    <cofactor evidence="13">
        <name>Mg(2+)</name>
        <dbReference type="ChEBI" id="CHEBI:18420"/>
    </cofactor>
    <cofactor evidence="13">
        <name>Ca(2+)</name>
        <dbReference type="ChEBI" id="CHEBI:29108"/>
    </cofactor>
    <cofactor evidence="13">
        <name>Mn(2+)</name>
        <dbReference type="ChEBI" id="CHEBI:29035"/>
    </cofactor>
    <cofactor evidence="13">
        <name>Co(2+)</name>
        <dbReference type="ChEBI" id="CHEBI:48828"/>
    </cofactor>
    <text evidence="13">Binds 1 Mg(2+) ion per subunit. Can also utilize other divalent metal cations, such as Ca(2+), Mn(2+) and Co(2+).</text>
</comment>
<keyword evidence="17" id="KW-1185">Reference proteome</keyword>
<dbReference type="EC" id="2.2.1.1" evidence="5 12"/>
<dbReference type="SMART" id="SM00861">
    <property type="entry name" value="Transket_pyr"/>
    <property type="match status" value="1"/>
</dbReference>
<evidence type="ECO:0000256" key="6">
    <source>
        <dbReference type="ARBA" id="ARBA00022679"/>
    </source>
</evidence>
<dbReference type="InterPro" id="IPR029061">
    <property type="entry name" value="THDP-binding"/>
</dbReference>
<dbReference type="Pfam" id="PF00456">
    <property type="entry name" value="Transketolase_N"/>
    <property type="match status" value="1"/>
</dbReference>
<dbReference type="RefSeq" id="WP_237445605.1">
    <property type="nucleotide sequence ID" value="NZ_CAKLPX010000004.1"/>
</dbReference>
<keyword evidence="6 13" id="KW-0808">Transferase</keyword>
<keyword evidence="7 13" id="KW-0479">Metal-binding</keyword>
<name>A0ABN8EPL8_9GAMM</name>
<dbReference type="Pfam" id="PF22613">
    <property type="entry name" value="Transketolase_C_1"/>
    <property type="match status" value="1"/>
</dbReference>
<evidence type="ECO:0000256" key="2">
    <source>
        <dbReference type="ARBA" id="ARBA00001941"/>
    </source>
</evidence>
<dbReference type="SUPFAM" id="SSF52922">
    <property type="entry name" value="TK C-terminal domain-like"/>
    <property type="match status" value="1"/>
</dbReference>
<dbReference type="InterPro" id="IPR005478">
    <property type="entry name" value="Transketolase_bac-like"/>
</dbReference>
<keyword evidence="14" id="KW-0812">Transmembrane</keyword>
<keyword evidence="14" id="KW-1133">Transmembrane helix</keyword>
<evidence type="ECO:0000256" key="9">
    <source>
        <dbReference type="ARBA" id="ARBA00022842"/>
    </source>
</evidence>
<dbReference type="PROSITE" id="PS00802">
    <property type="entry name" value="TRANSKETOLASE_2"/>
    <property type="match status" value="1"/>
</dbReference>
<dbReference type="CDD" id="cd07033">
    <property type="entry name" value="TPP_PYR_DXS_TK_like"/>
    <property type="match status" value="1"/>
</dbReference>
<evidence type="ECO:0000256" key="7">
    <source>
        <dbReference type="ARBA" id="ARBA00022723"/>
    </source>
</evidence>
<comment type="catalytic activity">
    <reaction evidence="11 13">
        <text>D-sedoheptulose 7-phosphate + D-glyceraldehyde 3-phosphate = aldehydo-D-ribose 5-phosphate + D-xylulose 5-phosphate</text>
        <dbReference type="Rhea" id="RHEA:10508"/>
        <dbReference type="ChEBI" id="CHEBI:57483"/>
        <dbReference type="ChEBI" id="CHEBI:57737"/>
        <dbReference type="ChEBI" id="CHEBI:58273"/>
        <dbReference type="ChEBI" id="CHEBI:59776"/>
        <dbReference type="EC" id="2.2.1.1"/>
    </reaction>
</comment>